<dbReference type="GO" id="GO:0005886">
    <property type="term" value="C:plasma membrane"/>
    <property type="evidence" value="ECO:0007669"/>
    <property type="project" value="TreeGrafter"/>
</dbReference>
<dbReference type="AlphaFoldDB" id="A0AAD4MEK2"/>
<dbReference type="Pfam" id="PF25876">
    <property type="entry name" value="HH_MFP_RND"/>
    <property type="match status" value="1"/>
</dbReference>
<dbReference type="Gene3D" id="3.30.70.1440">
    <property type="entry name" value="Multidrug efflux transporter AcrB pore domain"/>
    <property type="match status" value="2"/>
</dbReference>
<evidence type="ECO:0000256" key="1">
    <source>
        <dbReference type="SAM" id="MobiDB-lite"/>
    </source>
</evidence>
<evidence type="ECO:0000313" key="7">
    <source>
        <dbReference type="Proteomes" id="UP001201812"/>
    </source>
</evidence>
<dbReference type="Pfam" id="PF25917">
    <property type="entry name" value="BSH_RND"/>
    <property type="match status" value="1"/>
</dbReference>
<gene>
    <name evidence="6" type="ORF">DdX_22211</name>
</gene>
<dbReference type="Gene3D" id="3.30.2090.10">
    <property type="entry name" value="Multidrug efflux transporter AcrB TolC docking domain, DN and DC subdomains"/>
    <property type="match status" value="1"/>
</dbReference>
<dbReference type="Gene3D" id="1.20.1640.10">
    <property type="entry name" value="Multidrug efflux transporter AcrB transmembrane domain"/>
    <property type="match status" value="1"/>
</dbReference>
<feature type="compositionally biased region" description="Basic and acidic residues" evidence="1">
    <location>
        <begin position="349"/>
        <end position="386"/>
    </location>
</feature>
<reference evidence="6" key="1">
    <citation type="submission" date="2022-01" db="EMBL/GenBank/DDBJ databases">
        <title>Genome Sequence Resource for Two Populations of Ditylenchus destructor, the Migratory Endoparasitic Phytonematode.</title>
        <authorList>
            <person name="Zhang H."/>
            <person name="Lin R."/>
            <person name="Xie B."/>
        </authorList>
    </citation>
    <scope>NUCLEOTIDE SEQUENCE</scope>
    <source>
        <strain evidence="6">BazhouSP</strain>
    </source>
</reference>
<protein>
    <submittedName>
        <fullName evidence="6">AcrB/AcrD/AcrF family domain-containing protein</fullName>
    </submittedName>
</protein>
<feature type="region of interest" description="Disordered" evidence="1">
    <location>
        <begin position="334"/>
        <end position="541"/>
    </location>
</feature>
<dbReference type="PANTHER" id="PTHR32063">
    <property type="match status" value="1"/>
</dbReference>
<dbReference type="InterPro" id="IPR006143">
    <property type="entry name" value="RND_pump_MFP"/>
</dbReference>
<organism evidence="6 7">
    <name type="scientific">Ditylenchus destructor</name>
    <dbReference type="NCBI Taxonomy" id="166010"/>
    <lineage>
        <taxon>Eukaryota</taxon>
        <taxon>Metazoa</taxon>
        <taxon>Ecdysozoa</taxon>
        <taxon>Nematoda</taxon>
        <taxon>Chromadorea</taxon>
        <taxon>Rhabditida</taxon>
        <taxon>Tylenchina</taxon>
        <taxon>Tylenchomorpha</taxon>
        <taxon>Sphaerularioidea</taxon>
        <taxon>Anguinidae</taxon>
        <taxon>Anguininae</taxon>
        <taxon>Ditylenchus</taxon>
    </lineage>
</organism>
<evidence type="ECO:0000259" key="5">
    <source>
        <dbReference type="Pfam" id="PF25944"/>
    </source>
</evidence>
<feature type="region of interest" description="Disordered" evidence="1">
    <location>
        <begin position="953"/>
        <end position="976"/>
    </location>
</feature>
<dbReference type="InterPro" id="IPR058625">
    <property type="entry name" value="MdtA-like_BSH"/>
</dbReference>
<dbReference type="InterPro" id="IPR058626">
    <property type="entry name" value="MdtA-like_b-barrel"/>
</dbReference>
<feature type="compositionally biased region" description="Basic and acidic residues" evidence="1">
    <location>
        <begin position="953"/>
        <end position="962"/>
    </location>
</feature>
<feature type="transmembrane region" description="Helical" evidence="2">
    <location>
        <begin position="790"/>
        <end position="810"/>
    </location>
</feature>
<keyword evidence="7" id="KW-1185">Reference proteome</keyword>
<sequence length="1233" mass="130721">MASLAVQVSGSRRERAISVFASKESHAPPACFAPIVLFAAPRDRGGRRPAGPCGCGKSDAPAGAGAGGGGGHPAPEVGVIVATPTDVGLVTELPGRLEASRVAQVRARASGILLKREFREGSDVKAGQLLFRIDPAPLVAATQNAQATLARAEANAVQARALAERYKPLVEANAVSKQEYATAVASAKQAEADVASGRAALQTAKINQSYADVTSPIAGRIGRALVTEGALVGQGDATELAVVQQINPLYVNFTQSASDAMKLRRAVAAGQYKRASGEEAATIRVVLEDGTDYPLEGKLLFSDLTVDSTTGQVTLRAEVPNPKGELLPGLYQAHRQDQRRQGQPVGGARRPEGRRTGDGRRLPEAADDAAGHAREGRPVDQAEPQRRRSQARRRGSRARGSRLRREGSGRQGPGREEVIRSAPANGQILYRPTDLRLGDRTVHPGGGRRVNHPAADLAVPAGGAPRHRDQRRLPRRLGADARGQRAVRHRARDERLAGPDLHGIGGPGRRHRLHHDQLRARHQRRPRAGGRAEPAVARDAAPALRRDAAGRARGQVAQQLPDVRDAVLGQPNFDPVALGDYAARNVVPELQRVVGVGQAQLFGSENAMRVWIDPAKLQGFNLSATDVNNAIRAQNAQVSSGTLGDLPNIPGQAIAATVTVNGQLVNVEQFKNIVLRANTDGSTVRLKDVARVELGGQSYATSARLNGVPAVGVGVQPTPNGNALQSAKAIRAKMAELERYFPQGVKWAIPYDSSRFVQISISQVVETLVEAVVLVFLVMYLFLQNFRYTLIPTIVVPVALLGTFASLLALGFSINVLTMFGMVLAIGIVVDDAIVVVENVERIMSEEGLSPLDATRKAMRQISGAIVGITVVLVSVFVPMAFFAAHPAPRRTLPRDLRGDHRRGGVHLHPPAELVPAAGRPGQHHRERAAAAGCDAGACAVGHAAGRGLHPEAARGAEHGGRDGLQLLGPGPERGPPFVTLKDWEERKAPGPTRPARSPAVPLGALSGIRDAFIYPLSPPPIPELGNASGFSFRLQDRAGAGHDALIAARNQLLGMASQSKVLAQVRPDGLEDAPQLQIDIDRDKANALGVSFDAINATLSTALGSSYINDFPNRGRLQRVVVQADAPARMQPDDLLKLNASNTQGPPVPLSAFATTKWVTGATQTVRYNGYPGIRISGDAAPGYSTGAAMAEMEKLASQLPAGFGYEWPGPVARGKARRLAGHHPSWSIRCR</sequence>
<dbReference type="PRINTS" id="PR00702">
    <property type="entry name" value="ACRIFLAVINRP"/>
</dbReference>
<feature type="transmembrane region" description="Helical" evidence="2">
    <location>
        <begin position="764"/>
        <end position="783"/>
    </location>
</feature>
<dbReference type="SUPFAM" id="SSF82866">
    <property type="entry name" value="Multidrug efflux transporter AcrB transmembrane domain"/>
    <property type="match status" value="1"/>
</dbReference>
<dbReference type="InterPro" id="IPR058624">
    <property type="entry name" value="MdtA-like_HH"/>
</dbReference>
<feature type="domain" description="Multidrug resistance protein MdtA-like alpha-helical hairpin" evidence="3">
    <location>
        <begin position="142"/>
        <end position="210"/>
    </location>
</feature>
<evidence type="ECO:0000259" key="3">
    <source>
        <dbReference type="Pfam" id="PF25876"/>
    </source>
</evidence>
<dbReference type="Gene3D" id="2.40.50.100">
    <property type="match status" value="1"/>
</dbReference>
<evidence type="ECO:0000259" key="4">
    <source>
        <dbReference type="Pfam" id="PF25917"/>
    </source>
</evidence>
<feature type="domain" description="Multidrug resistance protein MdtA-like beta-barrel" evidence="5">
    <location>
        <begin position="248"/>
        <end position="331"/>
    </location>
</feature>
<dbReference type="Gene3D" id="2.40.30.170">
    <property type="match status" value="1"/>
</dbReference>
<dbReference type="SUPFAM" id="SSF82693">
    <property type="entry name" value="Multidrug efflux transporter AcrB pore domain, PN1, PN2, PC1 and PC2 subdomains"/>
    <property type="match status" value="3"/>
</dbReference>
<comment type="caution">
    <text evidence="6">The sequence shown here is derived from an EMBL/GenBank/DDBJ whole genome shotgun (WGS) entry which is preliminary data.</text>
</comment>
<dbReference type="PANTHER" id="PTHR32063:SF10">
    <property type="entry name" value="EFFLUX PUMP MEMBRANE TRANSPORTER"/>
    <property type="match status" value="1"/>
</dbReference>
<dbReference type="Gene3D" id="1.10.287.470">
    <property type="entry name" value="Helix hairpin bin"/>
    <property type="match status" value="1"/>
</dbReference>
<accession>A0AAD4MEK2</accession>
<feature type="compositionally biased region" description="Basic residues" evidence="1">
    <location>
        <begin position="387"/>
        <end position="402"/>
    </location>
</feature>
<dbReference type="GO" id="GO:0042910">
    <property type="term" value="F:xenobiotic transmembrane transporter activity"/>
    <property type="evidence" value="ECO:0007669"/>
    <property type="project" value="TreeGrafter"/>
</dbReference>
<feature type="compositionally biased region" description="Low complexity" evidence="1">
    <location>
        <begin position="529"/>
        <end position="541"/>
    </location>
</feature>
<dbReference type="Proteomes" id="UP001201812">
    <property type="component" value="Unassembled WGS sequence"/>
</dbReference>
<dbReference type="Pfam" id="PF00873">
    <property type="entry name" value="ACR_tran"/>
    <property type="match status" value="2"/>
</dbReference>
<dbReference type="Pfam" id="PF25944">
    <property type="entry name" value="Beta-barrel_RND"/>
    <property type="match status" value="1"/>
</dbReference>
<keyword evidence="2" id="KW-0812">Transmembrane</keyword>
<dbReference type="NCBIfam" id="TIGR01730">
    <property type="entry name" value="RND_mfp"/>
    <property type="match status" value="1"/>
</dbReference>
<proteinExistence type="predicted"/>
<keyword evidence="2" id="KW-1133">Transmembrane helix</keyword>
<feature type="transmembrane region" description="Helical" evidence="2">
    <location>
        <begin position="816"/>
        <end position="837"/>
    </location>
</feature>
<dbReference type="Gene3D" id="3.30.70.1320">
    <property type="entry name" value="Multidrug efflux transporter AcrB pore domain like"/>
    <property type="match status" value="1"/>
</dbReference>
<feature type="compositionally biased region" description="Basic and acidic residues" evidence="1">
    <location>
        <begin position="403"/>
        <end position="419"/>
    </location>
</feature>
<feature type="domain" description="Multidrug resistance protein MdtA-like barrel-sandwich hybrid" evidence="4">
    <location>
        <begin position="101"/>
        <end position="244"/>
    </location>
</feature>
<dbReference type="InterPro" id="IPR027463">
    <property type="entry name" value="AcrB_DN_DC_subdom"/>
</dbReference>
<dbReference type="EMBL" id="JAKKPZ010001040">
    <property type="protein sequence ID" value="KAI1690949.1"/>
    <property type="molecule type" value="Genomic_DNA"/>
</dbReference>
<feature type="compositionally biased region" description="Basic residues" evidence="1">
    <location>
        <begin position="508"/>
        <end position="528"/>
    </location>
</feature>
<feature type="transmembrane region" description="Helical" evidence="2">
    <location>
        <begin position="865"/>
        <end position="885"/>
    </location>
</feature>
<dbReference type="SUPFAM" id="SSF111369">
    <property type="entry name" value="HlyD-like secretion proteins"/>
    <property type="match status" value="1"/>
</dbReference>
<evidence type="ECO:0000313" key="6">
    <source>
        <dbReference type="EMBL" id="KAI1690949.1"/>
    </source>
</evidence>
<evidence type="ECO:0000256" key="2">
    <source>
        <dbReference type="SAM" id="Phobius"/>
    </source>
</evidence>
<feature type="compositionally biased region" description="Basic and acidic residues" evidence="1">
    <location>
        <begin position="433"/>
        <end position="442"/>
    </location>
</feature>
<dbReference type="SUPFAM" id="SSF82714">
    <property type="entry name" value="Multidrug efflux transporter AcrB TolC docking domain, DN and DC subdomains"/>
    <property type="match status" value="2"/>
</dbReference>
<dbReference type="InterPro" id="IPR001036">
    <property type="entry name" value="Acrflvin-R"/>
</dbReference>
<name>A0AAD4MEK2_9BILA</name>
<keyword evidence="2" id="KW-0472">Membrane</keyword>